<evidence type="ECO:0000313" key="1">
    <source>
        <dbReference type="EMBL" id="SJN13146.1"/>
    </source>
</evidence>
<dbReference type="EMBL" id="FUKM01000036">
    <property type="protein sequence ID" value="SJN13146.1"/>
    <property type="molecule type" value="Genomic_DNA"/>
</dbReference>
<accession>A0A1R4I0A3</accession>
<protein>
    <submittedName>
        <fullName evidence="1">Uncharacterized protein</fullName>
    </submittedName>
</protein>
<gene>
    <name evidence="1" type="ORF">CZ787_09605</name>
</gene>
<comment type="caution">
    <text evidence="1">The sequence shown here is derived from an EMBL/GenBank/DDBJ whole genome shotgun (WGS) entry which is preliminary data.</text>
</comment>
<dbReference type="AlphaFoldDB" id="A0A1R4I0A3"/>
<name>A0A1R4I0A3_9GAMM</name>
<organism evidence="1 2">
    <name type="scientific">Halomonas citrativorans</name>
    <dbReference type="NCBI Taxonomy" id="2742612"/>
    <lineage>
        <taxon>Bacteria</taxon>
        <taxon>Pseudomonadati</taxon>
        <taxon>Pseudomonadota</taxon>
        <taxon>Gammaproteobacteria</taxon>
        <taxon>Oceanospirillales</taxon>
        <taxon>Halomonadaceae</taxon>
        <taxon>Halomonas</taxon>
    </lineage>
</organism>
<reference evidence="1 2" key="1">
    <citation type="submission" date="2017-02" db="EMBL/GenBank/DDBJ databases">
        <authorList>
            <person name="Dridi B."/>
        </authorList>
    </citation>
    <scope>NUCLEOTIDE SEQUENCE [LARGE SCALE GENOMIC DNA]</scope>
    <source>
        <strain evidence="1 2">JB380</strain>
    </source>
</reference>
<dbReference type="Proteomes" id="UP000196331">
    <property type="component" value="Unassembled WGS sequence"/>
</dbReference>
<evidence type="ECO:0000313" key="2">
    <source>
        <dbReference type="Proteomes" id="UP000196331"/>
    </source>
</evidence>
<proteinExistence type="predicted"/>
<sequence length="51" mass="5530">MINIGMAGQTSRLFIEHLQKTAAACAAAVKKAIRLKTPESLTTQNAVQEQF</sequence>